<evidence type="ECO:0000313" key="8">
    <source>
        <dbReference type="Proteomes" id="UP000092461"/>
    </source>
</evidence>
<proteinExistence type="inferred from homology"/>
<evidence type="ECO:0000259" key="5">
    <source>
        <dbReference type="Pfam" id="PF02221"/>
    </source>
</evidence>
<organism evidence="7 8">
    <name type="scientific">Lutzomyia longipalpis</name>
    <name type="common">Sand fly</name>
    <dbReference type="NCBI Taxonomy" id="7200"/>
    <lineage>
        <taxon>Eukaryota</taxon>
        <taxon>Metazoa</taxon>
        <taxon>Ecdysozoa</taxon>
        <taxon>Arthropoda</taxon>
        <taxon>Hexapoda</taxon>
        <taxon>Insecta</taxon>
        <taxon>Pterygota</taxon>
        <taxon>Neoptera</taxon>
        <taxon>Endopterygota</taxon>
        <taxon>Diptera</taxon>
        <taxon>Nematocera</taxon>
        <taxon>Psychodoidea</taxon>
        <taxon>Psychodidae</taxon>
        <taxon>Lutzomyia</taxon>
        <taxon>Lutzomyia</taxon>
    </lineage>
</organism>
<evidence type="ECO:0000256" key="4">
    <source>
        <dbReference type="SAM" id="SignalP"/>
    </source>
</evidence>
<evidence type="ECO:0000256" key="1">
    <source>
        <dbReference type="ARBA" id="ARBA00004613"/>
    </source>
</evidence>
<evidence type="ECO:0000313" key="7">
    <source>
        <dbReference type="EnsemblMetazoa" id="LLOJ001854-PA"/>
    </source>
</evidence>
<keyword evidence="8" id="KW-1185">Reference proteome</keyword>
<feature type="signal peptide" evidence="4">
    <location>
        <begin position="1"/>
        <end position="19"/>
    </location>
</feature>
<reference evidence="8" key="1">
    <citation type="submission" date="2012-05" db="EMBL/GenBank/DDBJ databases">
        <title>Whole Genome Assembly of Lutzomyia longipalpis.</title>
        <authorList>
            <person name="Richards S."/>
            <person name="Qu C."/>
            <person name="Dillon R."/>
            <person name="Worley K."/>
            <person name="Scherer S."/>
            <person name="Batterton M."/>
            <person name="Taylor A."/>
            <person name="Hawes A."/>
            <person name="Hernandez B."/>
            <person name="Kovar C."/>
            <person name="Mandapat C."/>
            <person name="Pham C."/>
            <person name="Qu C."/>
            <person name="Jing C."/>
            <person name="Bess C."/>
            <person name="Bandaranaike D."/>
            <person name="Ngo D."/>
            <person name="Ongeri F."/>
            <person name="Arias F."/>
            <person name="Lara F."/>
            <person name="Weissenberger G."/>
            <person name="Kamau G."/>
            <person name="Han H."/>
            <person name="Shen H."/>
            <person name="Dinh H."/>
            <person name="Khalil I."/>
            <person name="Jones J."/>
            <person name="Shafer J."/>
            <person name="Jayaseelan J."/>
            <person name="Quiroz J."/>
            <person name="Blankenburg K."/>
            <person name="Nguyen L."/>
            <person name="Jackson L."/>
            <person name="Francisco L."/>
            <person name="Tang L.-Y."/>
            <person name="Pu L.-L."/>
            <person name="Perales L."/>
            <person name="Lorensuhewa L."/>
            <person name="Munidasa M."/>
            <person name="Coyle M."/>
            <person name="Taylor M."/>
            <person name="Puazo M."/>
            <person name="Firestine M."/>
            <person name="Scheel M."/>
            <person name="Javaid M."/>
            <person name="Wang M."/>
            <person name="Li M."/>
            <person name="Tabassum N."/>
            <person name="Saada N."/>
            <person name="Osuji N."/>
            <person name="Aqrawi P."/>
            <person name="Fu Q."/>
            <person name="Thornton R."/>
            <person name="Raj R."/>
            <person name="Goodspeed R."/>
            <person name="Mata R."/>
            <person name="Najjar R."/>
            <person name="Gubbala S."/>
            <person name="Lee S."/>
            <person name="Denson S."/>
            <person name="Patil S."/>
            <person name="Macmil S."/>
            <person name="Qi S."/>
            <person name="Matskevitch T."/>
            <person name="Palculict T."/>
            <person name="Mathew T."/>
            <person name="Vee V."/>
            <person name="Velamala V."/>
            <person name="Korchina V."/>
            <person name="Cai W."/>
            <person name="Liu W."/>
            <person name="Dai W."/>
            <person name="Zou X."/>
            <person name="Zhu Y."/>
            <person name="Zhang Y."/>
            <person name="Wu Y.-Q."/>
            <person name="Xin Y."/>
            <person name="Nazarath L."/>
            <person name="Kovar C."/>
            <person name="Han Y."/>
            <person name="Muzny D."/>
            <person name="Gibbs R."/>
        </authorList>
    </citation>
    <scope>NUCLEOTIDE SEQUENCE [LARGE SCALE GENOMIC DNA]</scope>
    <source>
        <strain evidence="8">Jacobina</strain>
    </source>
</reference>
<dbReference type="VEuPathDB" id="VectorBase:LLOJ001854"/>
<dbReference type="AlphaFoldDB" id="A0A1B0CC74"/>
<dbReference type="Gene3D" id="2.60.40.770">
    <property type="match status" value="1"/>
</dbReference>
<feature type="chain" id="PRO_5044555220" evidence="4">
    <location>
        <begin position="20"/>
        <end position="150"/>
    </location>
</feature>
<dbReference type="InterPro" id="IPR003172">
    <property type="entry name" value="ML_dom"/>
</dbReference>
<evidence type="ECO:0000256" key="2">
    <source>
        <dbReference type="ARBA" id="ARBA00006370"/>
    </source>
</evidence>
<accession>A0A1B0CC74</accession>
<dbReference type="EnsemblMetazoa" id="LLOJ001854-RA">
    <property type="protein sequence ID" value="LLOJ001854-PA"/>
    <property type="gene ID" value="LLOJ001854"/>
</dbReference>
<dbReference type="VEuPathDB" id="VectorBase:LLONM1_008908"/>
<dbReference type="EMBL" id="GITU01005705">
    <property type="protein sequence ID" value="MBC1174408.1"/>
    <property type="molecule type" value="Transcribed_RNA"/>
</dbReference>
<evidence type="ECO:0000256" key="3">
    <source>
        <dbReference type="ARBA" id="ARBA00022525"/>
    </source>
</evidence>
<dbReference type="InterPro" id="IPR014756">
    <property type="entry name" value="Ig_E-set"/>
</dbReference>
<keyword evidence="3" id="KW-0964">Secreted</keyword>
<protein>
    <submittedName>
        <fullName evidence="6">Putative ml domain protein</fullName>
    </submittedName>
</protein>
<dbReference type="EMBL" id="AJWK01006215">
    <property type="status" value="NOT_ANNOTATED_CDS"/>
    <property type="molecule type" value="Genomic_DNA"/>
</dbReference>
<dbReference type="FunFam" id="2.60.40.770:FF:000001">
    <property type="entry name" value="NPC intracellular cholesterol transporter 2"/>
    <property type="match status" value="1"/>
</dbReference>
<reference evidence="6" key="2">
    <citation type="journal article" date="2020" name="BMC">
        <title>Leishmania infection induces a limited differential gene expression in the sand fly midgut.</title>
        <authorList>
            <person name="Coutinho-Abreu I.V."/>
            <person name="Serafim T.D."/>
            <person name="Meneses C."/>
            <person name="Kamhawi S."/>
            <person name="Oliveira F."/>
            <person name="Valenzuela J.G."/>
        </authorList>
    </citation>
    <scope>NUCLEOTIDE SEQUENCE</scope>
    <source>
        <strain evidence="6">Jacobina</strain>
        <tissue evidence="6">Midgut</tissue>
    </source>
</reference>
<comment type="similarity">
    <text evidence="2">Belongs to the NPC2 family.</text>
</comment>
<name>A0A1B0CC74_LUTLO</name>
<feature type="domain" description="MD-2-related lipid-recognition" evidence="5">
    <location>
        <begin position="23"/>
        <end position="146"/>
    </location>
</feature>
<evidence type="ECO:0000313" key="6">
    <source>
        <dbReference type="EMBL" id="MBC1174408.1"/>
    </source>
</evidence>
<dbReference type="SUPFAM" id="SSF81296">
    <property type="entry name" value="E set domains"/>
    <property type="match status" value="1"/>
</dbReference>
<dbReference type="Proteomes" id="UP000092461">
    <property type="component" value="Unassembled WGS sequence"/>
</dbReference>
<sequence>MLWYLVILAFVPFLTQTQGELMCASGEEPFLQLTVVGCDEFPCHVYVGERAAMEIIFRAPRDIQSFSPRALAFILNIPIPYELPYETRDGCSHLLDGECPIPQGTVARHILYMDVSPHYPGAQNLLVDISLHDENDVAIGCTRVTLHVIR</sequence>
<comment type="subcellular location">
    <subcellularLocation>
        <location evidence="1">Secreted</location>
    </subcellularLocation>
</comment>
<dbReference type="GO" id="GO:0005576">
    <property type="term" value="C:extracellular region"/>
    <property type="evidence" value="ECO:0007669"/>
    <property type="project" value="UniProtKB-SubCell"/>
</dbReference>
<keyword evidence="4" id="KW-0732">Signal</keyword>
<reference evidence="7" key="3">
    <citation type="submission" date="2020-05" db="UniProtKB">
        <authorList>
            <consortium name="EnsemblMetazoa"/>
        </authorList>
    </citation>
    <scope>IDENTIFICATION</scope>
    <source>
        <strain evidence="7">Jacobina</strain>
    </source>
</reference>
<dbReference type="Pfam" id="PF02221">
    <property type="entry name" value="E1_DerP2_DerF2"/>
    <property type="match status" value="1"/>
</dbReference>